<accession>A0ABV6PLL0</accession>
<feature type="transmembrane region" description="Helical" evidence="13">
    <location>
        <begin position="88"/>
        <end position="106"/>
    </location>
</feature>
<feature type="transmembrane region" description="Helical" evidence="13">
    <location>
        <begin position="17"/>
        <end position="36"/>
    </location>
</feature>
<dbReference type="InterPro" id="IPR016174">
    <property type="entry name" value="Di-haem_cyt_TM"/>
</dbReference>
<evidence type="ECO:0000313" key="16">
    <source>
        <dbReference type="Proteomes" id="UP001589943"/>
    </source>
</evidence>
<keyword evidence="5" id="KW-0349">Heme</keyword>
<evidence type="ECO:0000256" key="8">
    <source>
        <dbReference type="ARBA" id="ARBA00022982"/>
    </source>
</evidence>
<dbReference type="Pfam" id="PF01292">
    <property type="entry name" value="Ni_hydr_CYTB"/>
    <property type="match status" value="1"/>
</dbReference>
<evidence type="ECO:0000256" key="12">
    <source>
        <dbReference type="ARBA" id="ARBA00037975"/>
    </source>
</evidence>
<dbReference type="EMBL" id="JBHLTL010000011">
    <property type="protein sequence ID" value="MFC0590714.1"/>
    <property type="molecule type" value="Genomic_DNA"/>
</dbReference>
<keyword evidence="9 13" id="KW-1133">Transmembrane helix</keyword>
<keyword evidence="8" id="KW-0249">Electron transport</keyword>
<dbReference type="RefSeq" id="WP_379482163.1">
    <property type="nucleotide sequence ID" value="NZ_JBHLTL010000011.1"/>
</dbReference>
<evidence type="ECO:0000256" key="7">
    <source>
        <dbReference type="ARBA" id="ARBA00022723"/>
    </source>
</evidence>
<evidence type="ECO:0000259" key="14">
    <source>
        <dbReference type="Pfam" id="PF01292"/>
    </source>
</evidence>
<organism evidence="15 16">
    <name type="scientific">Novosphingobium aquiterrae</name>
    <dbReference type="NCBI Taxonomy" id="624388"/>
    <lineage>
        <taxon>Bacteria</taxon>
        <taxon>Pseudomonadati</taxon>
        <taxon>Pseudomonadota</taxon>
        <taxon>Alphaproteobacteria</taxon>
        <taxon>Sphingomonadales</taxon>
        <taxon>Sphingomonadaceae</taxon>
        <taxon>Novosphingobium</taxon>
    </lineage>
</organism>
<evidence type="ECO:0000256" key="1">
    <source>
        <dbReference type="ARBA" id="ARBA00001970"/>
    </source>
</evidence>
<comment type="cofactor">
    <cofactor evidence="1">
        <name>heme b</name>
        <dbReference type="ChEBI" id="CHEBI:60344"/>
    </cofactor>
</comment>
<evidence type="ECO:0000256" key="13">
    <source>
        <dbReference type="SAM" id="Phobius"/>
    </source>
</evidence>
<keyword evidence="7" id="KW-0479">Metal-binding</keyword>
<keyword evidence="10" id="KW-0408">Iron</keyword>
<dbReference type="PANTHER" id="PTHR30529">
    <property type="entry name" value="CYTOCHROME B561"/>
    <property type="match status" value="1"/>
</dbReference>
<keyword evidence="16" id="KW-1185">Reference proteome</keyword>
<dbReference type="SUPFAM" id="SSF81342">
    <property type="entry name" value="Transmembrane di-heme cytochromes"/>
    <property type="match status" value="1"/>
</dbReference>
<keyword evidence="6 13" id="KW-0812">Transmembrane</keyword>
<feature type="transmembrane region" description="Helical" evidence="13">
    <location>
        <begin position="48"/>
        <end position="68"/>
    </location>
</feature>
<keyword evidence="3" id="KW-0813">Transport</keyword>
<evidence type="ECO:0000256" key="11">
    <source>
        <dbReference type="ARBA" id="ARBA00023136"/>
    </source>
</evidence>
<sequence length="185" mass="20026">MDTTTATEARYSRGAVILHWIIAVLIALNFAAAWVAEDMPGPQKMQIMGNHKAIGIVILVLTVARIAWRLTHRPPPPSPDLATWEVALSKVVHVLLYVLMLSIPLGGWATHSAFAGGKPVSLFGIVNWPGLPMAQDKVLGETLGGAHGTFAWVMLGLLALHVAGALKHRFLDRNSNALKRMWFGG</sequence>
<proteinExistence type="inferred from homology"/>
<evidence type="ECO:0000256" key="5">
    <source>
        <dbReference type="ARBA" id="ARBA00022617"/>
    </source>
</evidence>
<feature type="transmembrane region" description="Helical" evidence="13">
    <location>
        <begin position="150"/>
        <end position="171"/>
    </location>
</feature>
<keyword evidence="4" id="KW-1003">Cell membrane</keyword>
<evidence type="ECO:0000313" key="15">
    <source>
        <dbReference type="EMBL" id="MFC0590714.1"/>
    </source>
</evidence>
<dbReference type="InterPro" id="IPR011577">
    <property type="entry name" value="Cyt_b561_bac/Ni-Hgenase"/>
</dbReference>
<evidence type="ECO:0000256" key="6">
    <source>
        <dbReference type="ARBA" id="ARBA00022692"/>
    </source>
</evidence>
<dbReference type="InterPro" id="IPR052168">
    <property type="entry name" value="Cytochrome_b561_oxidase"/>
</dbReference>
<name>A0ABV6PLL0_9SPHN</name>
<dbReference type="Proteomes" id="UP001589943">
    <property type="component" value="Unassembled WGS sequence"/>
</dbReference>
<protein>
    <submittedName>
        <fullName evidence="15">Cytochrome b</fullName>
    </submittedName>
</protein>
<reference evidence="15 16" key="1">
    <citation type="submission" date="2024-09" db="EMBL/GenBank/DDBJ databases">
        <authorList>
            <person name="Sun Q."/>
            <person name="Mori K."/>
        </authorList>
    </citation>
    <scope>NUCLEOTIDE SEQUENCE [LARGE SCALE GENOMIC DNA]</scope>
    <source>
        <strain evidence="15 16">NCAIM B.02537</strain>
    </source>
</reference>
<evidence type="ECO:0000256" key="3">
    <source>
        <dbReference type="ARBA" id="ARBA00022448"/>
    </source>
</evidence>
<dbReference type="PANTHER" id="PTHR30529:SF1">
    <property type="entry name" value="CYTOCHROME B561 HOMOLOG 2"/>
    <property type="match status" value="1"/>
</dbReference>
<feature type="domain" description="Cytochrome b561 bacterial/Ni-hydrogenase" evidence="14">
    <location>
        <begin position="10"/>
        <end position="184"/>
    </location>
</feature>
<evidence type="ECO:0000256" key="10">
    <source>
        <dbReference type="ARBA" id="ARBA00023004"/>
    </source>
</evidence>
<keyword evidence="11 13" id="KW-0472">Membrane</keyword>
<comment type="subcellular location">
    <subcellularLocation>
        <location evidence="2">Cell membrane</location>
        <topology evidence="2">Multi-pass membrane protein</topology>
    </subcellularLocation>
</comment>
<evidence type="ECO:0000256" key="4">
    <source>
        <dbReference type="ARBA" id="ARBA00022475"/>
    </source>
</evidence>
<evidence type="ECO:0000256" key="9">
    <source>
        <dbReference type="ARBA" id="ARBA00022989"/>
    </source>
</evidence>
<comment type="caution">
    <text evidence="15">The sequence shown here is derived from an EMBL/GenBank/DDBJ whole genome shotgun (WGS) entry which is preliminary data.</text>
</comment>
<comment type="similarity">
    <text evidence="12">Belongs to the cytochrome b561 family.</text>
</comment>
<evidence type="ECO:0000256" key="2">
    <source>
        <dbReference type="ARBA" id="ARBA00004651"/>
    </source>
</evidence>
<gene>
    <name evidence="15" type="ORF">ACFFF7_14980</name>
</gene>